<name>A0A6G3XIH6_9ACTN</name>
<sequence>MPTAPAIEVAELRGGYAGRPAFDGGSFAVAEGRSSGSRPERWGILG</sequence>
<accession>A0A6G3XIH6</accession>
<dbReference type="AlphaFoldDB" id="A0A6G3XIH6"/>
<proteinExistence type="predicted"/>
<reference evidence="1" key="1">
    <citation type="submission" date="2020-01" db="EMBL/GenBank/DDBJ databases">
        <title>Insect and environment-associated Actinomycetes.</title>
        <authorList>
            <person name="Currrie C."/>
            <person name="Chevrette M."/>
            <person name="Carlson C."/>
            <person name="Stubbendieck R."/>
            <person name="Wendt-Pienkowski E."/>
        </authorList>
    </citation>
    <scope>NUCLEOTIDE SEQUENCE</scope>
    <source>
        <strain evidence="1">SID7499</strain>
    </source>
</reference>
<evidence type="ECO:0008006" key="2">
    <source>
        <dbReference type="Google" id="ProtNLM"/>
    </source>
</evidence>
<evidence type="ECO:0000313" key="1">
    <source>
        <dbReference type="EMBL" id="NEE17473.1"/>
    </source>
</evidence>
<gene>
    <name evidence="1" type="ORF">G3M58_64795</name>
</gene>
<organism evidence="1">
    <name type="scientific">Streptomyces sp. SID7499</name>
    <dbReference type="NCBI Taxonomy" id="2706086"/>
    <lineage>
        <taxon>Bacteria</taxon>
        <taxon>Bacillati</taxon>
        <taxon>Actinomycetota</taxon>
        <taxon>Actinomycetes</taxon>
        <taxon>Kitasatosporales</taxon>
        <taxon>Streptomycetaceae</taxon>
        <taxon>Streptomyces</taxon>
    </lineage>
</organism>
<dbReference type="EMBL" id="JAAGMN010006715">
    <property type="protein sequence ID" value="NEE17473.1"/>
    <property type="molecule type" value="Genomic_DNA"/>
</dbReference>
<comment type="caution">
    <text evidence="1">The sequence shown here is derived from an EMBL/GenBank/DDBJ whole genome shotgun (WGS) entry which is preliminary data.</text>
</comment>
<protein>
    <recommendedName>
        <fullName evidence="2">ABC transporter ATP-binding protein</fullName>
    </recommendedName>
</protein>